<dbReference type="InterPro" id="IPR015422">
    <property type="entry name" value="PyrdxlP-dep_Trfase_small"/>
</dbReference>
<dbReference type="NCBIfam" id="TIGR01140">
    <property type="entry name" value="L_thr_O3P_dcar"/>
    <property type="match status" value="1"/>
</dbReference>
<dbReference type="InterPro" id="IPR004839">
    <property type="entry name" value="Aminotransferase_I/II_large"/>
</dbReference>
<dbReference type="EMBL" id="JAGGLG010000013">
    <property type="protein sequence ID" value="MBP2018429.1"/>
    <property type="molecule type" value="Genomic_DNA"/>
</dbReference>
<dbReference type="EC" id="4.1.1.81" evidence="4"/>
<dbReference type="InterPro" id="IPR015421">
    <property type="entry name" value="PyrdxlP-dep_Trfase_major"/>
</dbReference>
<accession>A0ABS4JSD5</accession>
<dbReference type="Gene3D" id="3.40.640.10">
    <property type="entry name" value="Type I PLP-dependent aspartate aminotransferase-like (Major domain)"/>
    <property type="match status" value="1"/>
</dbReference>
<reference evidence="11 12" key="1">
    <citation type="submission" date="2021-03" db="EMBL/GenBank/DDBJ databases">
        <title>Genomic Encyclopedia of Type Strains, Phase IV (KMG-IV): sequencing the most valuable type-strain genomes for metagenomic binning, comparative biology and taxonomic classification.</title>
        <authorList>
            <person name="Goeker M."/>
        </authorList>
    </citation>
    <scope>NUCLEOTIDE SEQUENCE [LARGE SCALE GENOMIC DNA]</scope>
    <source>
        <strain evidence="11 12">DSM 27138</strain>
    </source>
</reference>
<evidence type="ECO:0000256" key="7">
    <source>
        <dbReference type="ARBA" id="ARBA00023239"/>
    </source>
</evidence>
<dbReference type="PANTHER" id="PTHR42885">
    <property type="entry name" value="HISTIDINOL-PHOSPHATE AMINOTRANSFERASE-RELATED"/>
    <property type="match status" value="1"/>
</dbReference>
<dbReference type="PROSITE" id="PS00105">
    <property type="entry name" value="AA_TRANSFER_CLASS_1"/>
    <property type="match status" value="1"/>
</dbReference>
<comment type="function">
    <text evidence="2">Decarboxylates L-threonine-O-3-phosphate to yield (R)-1-amino-2-propanol O-2-phosphate, the precursor for the linkage between the nucleotide loop and the corrin ring in cobalamin.</text>
</comment>
<evidence type="ECO:0000256" key="3">
    <source>
        <dbReference type="ARBA" id="ARBA00004953"/>
    </source>
</evidence>
<evidence type="ECO:0000256" key="6">
    <source>
        <dbReference type="ARBA" id="ARBA00022898"/>
    </source>
</evidence>
<evidence type="ECO:0000256" key="1">
    <source>
        <dbReference type="ARBA" id="ARBA00001933"/>
    </source>
</evidence>
<evidence type="ECO:0000313" key="12">
    <source>
        <dbReference type="Proteomes" id="UP001519289"/>
    </source>
</evidence>
<dbReference type="SUPFAM" id="SSF53383">
    <property type="entry name" value="PLP-dependent transferases"/>
    <property type="match status" value="1"/>
</dbReference>
<evidence type="ECO:0000259" key="10">
    <source>
        <dbReference type="Pfam" id="PF00155"/>
    </source>
</evidence>
<evidence type="ECO:0000256" key="4">
    <source>
        <dbReference type="ARBA" id="ARBA00012285"/>
    </source>
</evidence>
<sequence length="353" mass="38411">MVERPPLHGGDLEAARARWAEPSGGFLDFSANINPLGPPPRAVAAAQGALSGIAHYPEPFARRLRAALAGRHRVQEPMVLVGNGAAEVIYLLLRLARGCRVAVPQPGFAEYERAARAAGARPVPVAHDRTEPPPGVGRGDWWIVCNPHNPTGHLFTPAGLLRMAERTRATLLVDEAFVDLTDAGEAGSVIPWVAERRNLVVVRSLTKFYALPGLRVGYAVAPPWMVAALDAARDPWSVSGPAQAAALEALHDREYAARTRRWVREERAYLAGELASLPGFVVYPPSANFVLVRAPLPAHEIQERLGPLGILIRDCRSFAGLSAFHMRLAVRTRAEHERLVAHLRRVAEEVARP</sequence>
<keyword evidence="7 11" id="KW-0456">Lyase</keyword>
<keyword evidence="6" id="KW-0663">Pyridoxal phosphate</keyword>
<dbReference type="Pfam" id="PF00155">
    <property type="entry name" value="Aminotran_1_2"/>
    <property type="match status" value="1"/>
</dbReference>
<comment type="catalytic activity">
    <reaction evidence="9">
        <text>O-phospho-L-threonine + H(+) = (R)-1-aminopropan-2-yl phosphate + CO2</text>
        <dbReference type="Rhea" id="RHEA:11492"/>
        <dbReference type="ChEBI" id="CHEBI:15378"/>
        <dbReference type="ChEBI" id="CHEBI:16526"/>
        <dbReference type="ChEBI" id="CHEBI:58563"/>
        <dbReference type="ChEBI" id="CHEBI:58675"/>
        <dbReference type="EC" id="4.1.1.81"/>
    </reaction>
</comment>
<evidence type="ECO:0000313" key="11">
    <source>
        <dbReference type="EMBL" id="MBP2018429.1"/>
    </source>
</evidence>
<keyword evidence="5" id="KW-0169">Cobalamin biosynthesis</keyword>
<dbReference type="CDD" id="cd00609">
    <property type="entry name" value="AAT_like"/>
    <property type="match status" value="1"/>
</dbReference>
<evidence type="ECO:0000256" key="5">
    <source>
        <dbReference type="ARBA" id="ARBA00022573"/>
    </source>
</evidence>
<gene>
    <name evidence="11" type="ORF">J2Z79_001840</name>
</gene>
<protein>
    <recommendedName>
        <fullName evidence="4">threonine-phosphate decarboxylase</fullName>
        <ecNumber evidence="4">4.1.1.81</ecNumber>
    </recommendedName>
    <alternativeName>
        <fullName evidence="8">L-threonine-O-3-phosphate decarboxylase</fullName>
    </alternativeName>
</protein>
<name>A0ABS4JSD5_9FIRM</name>
<dbReference type="RefSeq" id="WP_209466558.1">
    <property type="nucleotide sequence ID" value="NZ_JAGGLG010000013.1"/>
</dbReference>
<dbReference type="InterPro" id="IPR015424">
    <property type="entry name" value="PyrdxlP-dep_Trfase"/>
</dbReference>
<proteinExistence type="predicted"/>
<evidence type="ECO:0000256" key="2">
    <source>
        <dbReference type="ARBA" id="ARBA00003444"/>
    </source>
</evidence>
<dbReference type="GO" id="GO:0048472">
    <property type="term" value="F:threonine-phosphate decarboxylase activity"/>
    <property type="evidence" value="ECO:0007669"/>
    <property type="project" value="UniProtKB-EC"/>
</dbReference>
<comment type="caution">
    <text evidence="11">The sequence shown here is derived from an EMBL/GenBank/DDBJ whole genome shotgun (WGS) entry which is preliminary data.</text>
</comment>
<dbReference type="PANTHER" id="PTHR42885:SF1">
    <property type="entry name" value="THREONINE-PHOSPHATE DECARBOXYLASE"/>
    <property type="match status" value="1"/>
</dbReference>
<evidence type="ECO:0000256" key="8">
    <source>
        <dbReference type="ARBA" id="ARBA00029996"/>
    </source>
</evidence>
<dbReference type="Proteomes" id="UP001519289">
    <property type="component" value="Unassembled WGS sequence"/>
</dbReference>
<comment type="pathway">
    <text evidence="3">Cofactor biosynthesis; adenosylcobalamin biosynthesis.</text>
</comment>
<organism evidence="11 12">
    <name type="scientific">Symbiobacterium terraclitae</name>
    <dbReference type="NCBI Taxonomy" id="557451"/>
    <lineage>
        <taxon>Bacteria</taxon>
        <taxon>Bacillati</taxon>
        <taxon>Bacillota</taxon>
        <taxon>Clostridia</taxon>
        <taxon>Eubacteriales</taxon>
        <taxon>Symbiobacteriaceae</taxon>
        <taxon>Symbiobacterium</taxon>
    </lineage>
</organism>
<feature type="domain" description="Aminotransferase class I/classII large" evidence="10">
    <location>
        <begin position="27"/>
        <end position="343"/>
    </location>
</feature>
<comment type="cofactor">
    <cofactor evidence="1">
        <name>pyridoxal 5'-phosphate</name>
        <dbReference type="ChEBI" id="CHEBI:597326"/>
    </cofactor>
</comment>
<keyword evidence="12" id="KW-1185">Reference proteome</keyword>
<dbReference type="InterPro" id="IPR004838">
    <property type="entry name" value="NHTrfase_class1_PyrdxlP-BS"/>
</dbReference>
<dbReference type="InterPro" id="IPR005860">
    <property type="entry name" value="CobD"/>
</dbReference>
<dbReference type="Gene3D" id="3.90.1150.10">
    <property type="entry name" value="Aspartate Aminotransferase, domain 1"/>
    <property type="match status" value="1"/>
</dbReference>
<evidence type="ECO:0000256" key="9">
    <source>
        <dbReference type="ARBA" id="ARBA00048531"/>
    </source>
</evidence>